<evidence type="ECO:0000259" key="9">
    <source>
        <dbReference type="PROSITE" id="PS52029"/>
    </source>
</evidence>
<dbReference type="PANTHER" id="PTHR30582">
    <property type="entry name" value="L,D-TRANSPEPTIDASE"/>
    <property type="match status" value="1"/>
</dbReference>
<dbReference type="OrthoDB" id="463216at2"/>
<evidence type="ECO:0000256" key="7">
    <source>
        <dbReference type="PROSITE-ProRule" id="PRU01373"/>
    </source>
</evidence>
<gene>
    <name evidence="10" type="ORF">FXB38_39180</name>
</gene>
<evidence type="ECO:0000256" key="5">
    <source>
        <dbReference type="ARBA" id="ARBA00022984"/>
    </source>
</evidence>
<comment type="similarity">
    <text evidence="2">Belongs to the YkuD family.</text>
</comment>
<name>A0A5S4VYN7_9BRAD</name>
<sequence length="407" mass="44365">MESRLWDRAMFVKELPAMQRAITTAVLAIFMLPPGIAHAQFLFGPQHAFWRSQYAPYKHKHHHRQTNSETAKSARPEPLPKGPLQIIISIADQRVSLFDNGALIARSSVSTGREGHPTPLGVFSVISKQRWHRSNIYSAAPMPYMQRITWSGIALHAGVVPGHPASHGCIRLENNFAVRLWHLTKRGTRVIIAHGDVQPVEITNPHLFQPKAAFGSSEFQSATVATKSIGAAAATQGTLVSNAETPEAANLQVPGSAPAASAPKKIVPISIFVSRKLSKLFVRQGFTPLFDVPVKIENPEEPLGTHVFTAMEFQNEGTAIRWSVVSIPEELPRMSEAATKGREAPAKQTVPGPLPDKANAALNRIEMPQDTVEQISELLTPASSLIVSDNGISQETGKDTDFIVVTH</sequence>
<keyword evidence="6 7" id="KW-0961">Cell wall biogenesis/degradation</keyword>
<dbReference type="GO" id="GO:0008360">
    <property type="term" value="P:regulation of cell shape"/>
    <property type="evidence" value="ECO:0007669"/>
    <property type="project" value="UniProtKB-UniRule"/>
</dbReference>
<evidence type="ECO:0000313" key="11">
    <source>
        <dbReference type="Proteomes" id="UP000324853"/>
    </source>
</evidence>
<dbReference type="InterPro" id="IPR005490">
    <property type="entry name" value="LD_TPept_cat_dom"/>
</dbReference>
<dbReference type="PROSITE" id="PS52029">
    <property type="entry name" value="LD_TPASE"/>
    <property type="match status" value="1"/>
</dbReference>
<dbReference type="NCBIfam" id="NF004785">
    <property type="entry name" value="PRK06132.1-2"/>
    <property type="match status" value="1"/>
</dbReference>
<keyword evidence="3" id="KW-0808">Transferase</keyword>
<feature type="active site" description="Nucleophile" evidence="7">
    <location>
        <position position="169"/>
    </location>
</feature>
<dbReference type="GO" id="GO:0016740">
    <property type="term" value="F:transferase activity"/>
    <property type="evidence" value="ECO:0007669"/>
    <property type="project" value="UniProtKB-KW"/>
</dbReference>
<dbReference type="GO" id="GO:0071972">
    <property type="term" value="F:peptidoglycan L,D-transpeptidase activity"/>
    <property type="evidence" value="ECO:0007669"/>
    <property type="project" value="TreeGrafter"/>
</dbReference>
<evidence type="ECO:0000313" key="10">
    <source>
        <dbReference type="EMBL" id="TYL72078.1"/>
    </source>
</evidence>
<dbReference type="Proteomes" id="UP000324853">
    <property type="component" value="Unassembled WGS sequence"/>
</dbReference>
<dbReference type="CDD" id="cd16913">
    <property type="entry name" value="YkuD_like"/>
    <property type="match status" value="1"/>
</dbReference>
<feature type="active site" description="Proton donor/acceptor" evidence="7">
    <location>
        <position position="156"/>
    </location>
</feature>
<keyword evidence="4 7" id="KW-0133">Cell shape</keyword>
<dbReference type="SUPFAM" id="SSF141523">
    <property type="entry name" value="L,D-transpeptidase catalytic domain-like"/>
    <property type="match status" value="1"/>
</dbReference>
<dbReference type="InterPro" id="IPR038063">
    <property type="entry name" value="Transpep_catalytic_dom"/>
</dbReference>
<evidence type="ECO:0000256" key="4">
    <source>
        <dbReference type="ARBA" id="ARBA00022960"/>
    </source>
</evidence>
<dbReference type="Pfam" id="PF03734">
    <property type="entry name" value="YkuD"/>
    <property type="match status" value="1"/>
</dbReference>
<feature type="domain" description="L,D-TPase catalytic" evidence="9">
    <location>
        <begin position="84"/>
        <end position="193"/>
    </location>
</feature>
<proteinExistence type="inferred from homology"/>
<evidence type="ECO:0000256" key="6">
    <source>
        <dbReference type="ARBA" id="ARBA00023316"/>
    </source>
</evidence>
<evidence type="ECO:0000256" key="3">
    <source>
        <dbReference type="ARBA" id="ARBA00022679"/>
    </source>
</evidence>
<dbReference type="GO" id="GO:0071555">
    <property type="term" value="P:cell wall organization"/>
    <property type="evidence" value="ECO:0007669"/>
    <property type="project" value="UniProtKB-UniRule"/>
</dbReference>
<dbReference type="AlphaFoldDB" id="A0A5S4VYN7"/>
<feature type="region of interest" description="Disordered" evidence="8">
    <location>
        <begin position="60"/>
        <end position="79"/>
    </location>
</feature>
<dbReference type="EMBL" id="VSSR01000090">
    <property type="protein sequence ID" value="TYL72078.1"/>
    <property type="molecule type" value="Genomic_DNA"/>
</dbReference>
<dbReference type="PIRSF" id="PIRSF029342">
    <property type="entry name" value="UCP029342_ErfK/YbiS/YcfS/YnhG"/>
    <property type="match status" value="1"/>
</dbReference>
<dbReference type="UniPathway" id="UPA00219"/>
<protein>
    <submittedName>
        <fullName evidence="10">L,D-transpeptidase</fullName>
    </submittedName>
</protein>
<dbReference type="PANTHER" id="PTHR30582:SF2">
    <property type="entry name" value="L,D-TRANSPEPTIDASE YCIB-RELATED"/>
    <property type="match status" value="1"/>
</dbReference>
<dbReference type="InterPro" id="IPR050979">
    <property type="entry name" value="LD-transpeptidase"/>
</dbReference>
<dbReference type="GO" id="GO:0018104">
    <property type="term" value="P:peptidoglycan-protein cross-linking"/>
    <property type="evidence" value="ECO:0007669"/>
    <property type="project" value="TreeGrafter"/>
</dbReference>
<organism evidence="10 11">
    <name type="scientific">Bradyrhizobium cytisi</name>
    <dbReference type="NCBI Taxonomy" id="515489"/>
    <lineage>
        <taxon>Bacteria</taxon>
        <taxon>Pseudomonadati</taxon>
        <taxon>Pseudomonadota</taxon>
        <taxon>Alphaproteobacteria</taxon>
        <taxon>Hyphomicrobiales</taxon>
        <taxon>Nitrobacteraceae</taxon>
        <taxon>Bradyrhizobium</taxon>
    </lineage>
</organism>
<dbReference type="FunFam" id="2.40.440.10:FF:000006">
    <property type="entry name" value="L,D-transpeptidase catalytic domain"/>
    <property type="match status" value="1"/>
</dbReference>
<evidence type="ECO:0000256" key="2">
    <source>
        <dbReference type="ARBA" id="ARBA00005992"/>
    </source>
</evidence>
<keyword evidence="11" id="KW-1185">Reference proteome</keyword>
<accession>A0A5S4VYN7</accession>
<reference evidence="10 11" key="1">
    <citation type="submission" date="2019-08" db="EMBL/GenBank/DDBJ databases">
        <title>Bradyrhizobium hipponensis sp. nov., a rhizobium isolated from a Lupinus angustifolius root nodule in Tunisia.</title>
        <authorList>
            <person name="Off K."/>
            <person name="Rejili M."/>
            <person name="Mars M."/>
            <person name="Brachmann A."/>
            <person name="Marin M."/>
        </authorList>
    </citation>
    <scope>NUCLEOTIDE SEQUENCE [LARGE SCALE GENOMIC DNA]</scope>
    <source>
        <strain evidence="10 11">CTAW11</strain>
    </source>
</reference>
<evidence type="ECO:0000256" key="8">
    <source>
        <dbReference type="SAM" id="MobiDB-lite"/>
    </source>
</evidence>
<dbReference type="GO" id="GO:0005576">
    <property type="term" value="C:extracellular region"/>
    <property type="evidence" value="ECO:0007669"/>
    <property type="project" value="TreeGrafter"/>
</dbReference>
<evidence type="ECO:0000256" key="1">
    <source>
        <dbReference type="ARBA" id="ARBA00004752"/>
    </source>
</evidence>
<comment type="pathway">
    <text evidence="1 7">Cell wall biogenesis; peptidoglycan biosynthesis.</text>
</comment>
<dbReference type="InterPro" id="IPR016915">
    <property type="entry name" value="UCP029342"/>
</dbReference>
<comment type="caution">
    <text evidence="10">The sequence shown here is derived from an EMBL/GenBank/DDBJ whole genome shotgun (WGS) entry which is preliminary data.</text>
</comment>
<dbReference type="Gene3D" id="2.40.440.10">
    <property type="entry name" value="L,D-transpeptidase catalytic domain-like"/>
    <property type="match status" value="1"/>
</dbReference>
<keyword evidence="5 7" id="KW-0573">Peptidoglycan synthesis</keyword>